<dbReference type="AlphaFoldDB" id="A0A5D4T5L9"/>
<dbReference type="PIRSF" id="PIRSF003092">
    <property type="entry name" value="MinD"/>
    <property type="match status" value="1"/>
</dbReference>
<dbReference type="RefSeq" id="WP_148986488.1">
    <property type="nucleotide sequence ID" value="NZ_VTEV01000001.1"/>
</dbReference>
<gene>
    <name evidence="4" type="ORF">FZC76_01430</name>
</gene>
<feature type="region of interest" description="Disordered" evidence="3">
    <location>
        <begin position="1"/>
        <end position="24"/>
    </location>
</feature>
<dbReference type="InterPro" id="IPR050625">
    <property type="entry name" value="ParA/MinD_ATPase"/>
</dbReference>
<comment type="caution">
    <text evidence="4">The sequence shown here is derived from an EMBL/GenBank/DDBJ whole genome shotgun (WGS) entry which is preliminary data.</text>
</comment>
<reference evidence="4 5" key="1">
    <citation type="submission" date="2019-08" db="EMBL/GenBank/DDBJ databases">
        <title>Bacillus genomes from the desert of Cuatro Cienegas, Coahuila.</title>
        <authorList>
            <person name="Olmedo-Alvarez G."/>
        </authorList>
    </citation>
    <scope>NUCLEOTIDE SEQUENCE [LARGE SCALE GENOMIC DNA]</scope>
    <source>
        <strain evidence="4 5">CH28_1T</strain>
    </source>
</reference>
<sequence length="293" mass="33183">MNDQARALREQVKNSKRQPEEEITKKKETRAIAVMSGKGGVGKSNFSLNFSLTLQKKGYKVLLFDMDIGMANIDILLGVTQRFSILHLFERNLSLEEIVQEGPEGLSYIAGGSGLKDIFHFDEQKRNHFLSHLQRLSYQYDYIIFDMGAGITSESLQLILACNEIILISTCEPTAMTDAYSAMKFIHNHDQNIPFQLVVNRAVSPKHAINTALRLQSVTKQFLNRNLSHLGSLPDDKYVTLAVMEQSPFVLRFPNSHVSRAVREIAANYLHGRDTTAIKNTNTFIHKLRRLFG</sequence>
<dbReference type="SUPFAM" id="SSF52540">
    <property type="entry name" value="P-loop containing nucleoside triphosphate hydrolases"/>
    <property type="match status" value="1"/>
</dbReference>
<dbReference type="GO" id="GO:0009898">
    <property type="term" value="C:cytoplasmic side of plasma membrane"/>
    <property type="evidence" value="ECO:0007669"/>
    <property type="project" value="TreeGrafter"/>
</dbReference>
<evidence type="ECO:0000256" key="2">
    <source>
        <dbReference type="ARBA" id="ARBA00022840"/>
    </source>
</evidence>
<dbReference type="GO" id="GO:0051782">
    <property type="term" value="P:negative regulation of cell division"/>
    <property type="evidence" value="ECO:0007669"/>
    <property type="project" value="TreeGrafter"/>
</dbReference>
<dbReference type="Proteomes" id="UP000322524">
    <property type="component" value="Unassembled WGS sequence"/>
</dbReference>
<name>A0A5D4T5L9_9BACI</name>
<dbReference type="GO" id="GO:0005829">
    <property type="term" value="C:cytosol"/>
    <property type="evidence" value="ECO:0007669"/>
    <property type="project" value="TreeGrafter"/>
</dbReference>
<dbReference type="OrthoDB" id="9816297at2"/>
<dbReference type="GO" id="GO:0005524">
    <property type="term" value="F:ATP binding"/>
    <property type="evidence" value="ECO:0007669"/>
    <property type="project" value="UniProtKB-KW"/>
</dbReference>
<dbReference type="InterPro" id="IPR033756">
    <property type="entry name" value="YlxH/NBP35"/>
</dbReference>
<dbReference type="EMBL" id="VTEV01000001">
    <property type="protein sequence ID" value="TYS70579.1"/>
    <property type="molecule type" value="Genomic_DNA"/>
</dbReference>
<evidence type="ECO:0000256" key="1">
    <source>
        <dbReference type="ARBA" id="ARBA00022741"/>
    </source>
</evidence>
<keyword evidence="2" id="KW-0067">ATP-binding</keyword>
<keyword evidence="1" id="KW-0547">Nucleotide-binding</keyword>
<dbReference type="GO" id="GO:0016887">
    <property type="term" value="F:ATP hydrolysis activity"/>
    <property type="evidence" value="ECO:0007669"/>
    <property type="project" value="TreeGrafter"/>
</dbReference>
<organism evidence="4 5">
    <name type="scientific">Sutcliffiella horikoshii</name>
    <dbReference type="NCBI Taxonomy" id="79883"/>
    <lineage>
        <taxon>Bacteria</taxon>
        <taxon>Bacillati</taxon>
        <taxon>Bacillota</taxon>
        <taxon>Bacilli</taxon>
        <taxon>Bacillales</taxon>
        <taxon>Bacillaceae</taxon>
        <taxon>Sutcliffiella</taxon>
    </lineage>
</organism>
<accession>A0A5D4T5L9</accession>
<dbReference type="InterPro" id="IPR027417">
    <property type="entry name" value="P-loop_NTPase"/>
</dbReference>
<dbReference type="PANTHER" id="PTHR43384:SF4">
    <property type="entry name" value="CELLULOSE BIOSYNTHESIS PROTEIN BCSQ-RELATED"/>
    <property type="match status" value="1"/>
</dbReference>
<dbReference type="InterPro" id="IPR033875">
    <property type="entry name" value="FlhG"/>
</dbReference>
<dbReference type="CDD" id="cd02038">
    <property type="entry name" value="FlhG-like"/>
    <property type="match status" value="1"/>
</dbReference>
<dbReference type="PANTHER" id="PTHR43384">
    <property type="entry name" value="SEPTUM SITE-DETERMINING PROTEIN MIND HOMOLOG, CHLOROPLASTIC-RELATED"/>
    <property type="match status" value="1"/>
</dbReference>
<dbReference type="Pfam" id="PF10609">
    <property type="entry name" value="ParA"/>
    <property type="match status" value="1"/>
</dbReference>
<proteinExistence type="predicted"/>
<evidence type="ECO:0000256" key="3">
    <source>
        <dbReference type="SAM" id="MobiDB-lite"/>
    </source>
</evidence>
<dbReference type="Gene3D" id="3.40.50.300">
    <property type="entry name" value="P-loop containing nucleotide triphosphate hydrolases"/>
    <property type="match status" value="1"/>
</dbReference>
<dbReference type="InterPro" id="IPR025501">
    <property type="entry name" value="MinD_FleN"/>
</dbReference>
<evidence type="ECO:0000313" key="4">
    <source>
        <dbReference type="EMBL" id="TYS70579.1"/>
    </source>
</evidence>
<protein>
    <submittedName>
        <fullName evidence="4">MinD/ParA family protein</fullName>
    </submittedName>
</protein>
<evidence type="ECO:0000313" key="5">
    <source>
        <dbReference type="Proteomes" id="UP000322524"/>
    </source>
</evidence>